<comment type="caution">
    <text evidence="1">The sequence shown here is derived from an EMBL/GenBank/DDBJ whole genome shotgun (WGS) entry which is preliminary data.</text>
</comment>
<evidence type="ECO:0000313" key="2">
    <source>
        <dbReference type="Proteomes" id="UP000025947"/>
    </source>
</evidence>
<reference evidence="1 2" key="1">
    <citation type="submission" date="2014-04" db="EMBL/GenBank/DDBJ databases">
        <title>The Genome Sequence of Mycobacterium tuberculosis TKK-01-0051.</title>
        <authorList>
            <consortium name="The Broad Institute Genomics Platform"/>
            <consortium name="The Broad Institute Genome Sequencing Center for Infectious Disease"/>
            <person name="Earl A.M."/>
            <person name="Cohen K."/>
            <person name="Pym A."/>
            <person name="Bishai W."/>
            <person name="Maharaj K."/>
            <person name="Desjardins C."/>
            <person name="Abeel T."/>
            <person name="Young S."/>
            <person name="Zeng Q."/>
            <person name="Gargeya S."/>
            <person name="Abouelleil A."/>
            <person name="Alvarado L."/>
            <person name="Chapman S.B."/>
            <person name="Gainer-Dewar J."/>
            <person name="Goldberg J."/>
            <person name="Griggs A."/>
            <person name="Gujja S."/>
            <person name="Hansen M."/>
            <person name="Howarth C."/>
            <person name="Imamovic A."/>
            <person name="Larimer J."/>
            <person name="Murphy C."/>
            <person name="Naylor J."/>
            <person name="Pearson M."/>
            <person name="Poon T.W."/>
            <person name="Priest M."/>
            <person name="Roberts A."/>
            <person name="Saif S."/>
            <person name="Shea T."/>
            <person name="Sykes S."/>
            <person name="Wortman J."/>
            <person name="Nusbaum C."/>
            <person name="Birren B."/>
        </authorList>
    </citation>
    <scope>NUCLEOTIDE SEQUENCE [LARGE SCALE GENOMIC DNA]</scope>
    <source>
        <strain evidence="1 2">TKK-01-0051</strain>
    </source>
</reference>
<dbReference type="SUPFAM" id="SSF53335">
    <property type="entry name" value="S-adenosyl-L-methionine-dependent methyltransferases"/>
    <property type="match status" value="1"/>
</dbReference>
<dbReference type="PATRIC" id="fig|1324261.3.peg.4844"/>
<keyword evidence="2" id="KW-1185">Reference proteome</keyword>
<dbReference type="Pfam" id="PF13489">
    <property type="entry name" value="Methyltransf_23"/>
    <property type="match status" value="1"/>
</dbReference>
<dbReference type="EMBL" id="JLXW01000011">
    <property type="protein sequence ID" value="KBZ59245.1"/>
    <property type="molecule type" value="Genomic_DNA"/>
</dbReference>
<dbReference type="HOGENOM" id="CLU_082047_0_0_11"/>
<evidence type="ECO:0008006" key="3">
    <source>
        <dbReference type="Google" id="ProtNLM"/>
    </source>
</evidence>
<dbReference type="RefSeq" id="WP_044487166.1">
    <property type="nucleotide sequence ID" value="NZ_KK328284.1"/>
</dbReference>
<proteinExistence type="predicted"/>
<dbReference type="Gene3D" id="3.40.50.150">
    <property type="entry name" value="Vaccinia Virus protein VP39"/>
    <property type="match status" value="1"/>
</dbReference>
<accession>A0A051TR06</accession>
<dbReference type="Proteomes" id="UP000025947">
    <property type="component" value="Unassembled WGS sequence"/>
</dbReference>
<organism evidence="1 2">
    <name type="scientific">Mycobacterium [tuberculosis] TKK-01-0051</name>
    <dbReference type="NCBI Taxonomy" id="1324261"/>
    <lineage>
        <taxon>Bacteria</taxon>
        <taxon>Bacillati</taxon>
        <taxon>Actinomycetota</taxon>
        <taxon>Actinomycetes</taxon>
        <taxon>Mycobacteriales</taxon>
        <taxon>Mycobacteriaceae</taxon>
        <taxon>Mycobacterium</taxon>
        <taxon>Mycobacterium avium complex (MAC)</taxon>
    </lineage>
</organism>
<protein>
    <recommendedName>
        <fullName evidence="3">Methyltransferase type 11 domain-containing protein</fullName>
    </recommendedName>
</protein>
<evidence type="ECO:0000313" key="1">
    <source>
        <dbReference type="EMBL" id="KBZ59245.1"/>
    </source>
</evidence>
<dbReference type="InterPro" id="IPR029063">
    <property type="entry name" value="SAM-dependent_MTases_sf"/>
</dbReference>
<dbReference type="AlphaFoldDB" id="A0A051TR06"/>
<sequence length="273" mass="31368">MRCRICSSDTSPAFTRQVLDKYDCRYYFCDSCGGLQTEEPHWLDEAYASPVAAADTTMLWRNLYLSRAVSVLLYFLFDHRGRFLDAAGGYGVFTRLMRDIGFDYYWHDKYSPNLTAQGFEADAGPGPPYTAVTAFEVMEHLTDPVGFVADLLENTGTDTIIFTTELFEGSPPPPDEWMYYAFATGQHITFYQRRTLELVGKRFGMRFHTSKTRWWFLGGMGLHVWTRKEINPLAWRLLASPRVTNLLQGLPRRSLQTRMWTDADLFLHADPGS</sequence>
<name>A0A051TR06_9MYCO</name>
<gene>
    <name evidence="1" type="ORF">K875_04803</name>
</gene>